<sequence length="194" mass="19759">MNPVKAIVAVMALVLVLTACASSTPRTPEPLSTLVPLSTFTPRPEPTATRIPEPTATPPPAPTPTPTPTPAPAPAPTATPVPTATTLPTATPIPPLAPLPERDNSEPPHVFVGSVTINGAPAPNGTEVTVWLEEFNAPLGAGTSSGGDYSVLANQHGAQSFEGRTLIFKVNGQDSGETAIWEKGGATILAVSLN</sequence>
<feature type="compositionally biased region" description="Pro residues" evidence="1">
    <location>
        <begin position="55"/>
        <end position="79"/>
    </location>
</feature>
<evidence type="ECO:0000256" key="1">
    <source>
        <dbReference type="SAM" id="MobiDB-lite"/>
    </source>
</evidence>
<protein>
    <submittedName>
        <fullName evidence="2">Uncharacterized protein</fullName>
    </submittedName>
</protein>
<evidence type="ECO:0000313" key="2">
    <source>
        <dbReference type="EMBL" id="SVB82363.1"/>
    </source>
</evidence>
<dbReference type="AlphaFoldDB" id="A0A382H6I2"/>
<feature type="compositionally biased region" description="Low complexity" evidence="1">
    <location>
        <begin position="80"/>
        <end position="90"/>
    </location>
</feature>
<reference evidence="2" key="1">
    <citation type="submission" date="2018-05" db="EMBL/GenBank/DDBJ databases">
        <authorList>
            <person name="Lanie J.A."/>
            <person name="Ng W.-L."/>
            <person name="Kazmierczak K.M."/>
            <person name="Andrzejewski T.M."/>
            <person name="Davidsen T.M."/>
            <person name="Wayne K.J."/>
            <person name="Tettelin H."/>
            <person name="Glass J.I."/>
            <person name="Rusch D."/>
            <person name="Podicherti R."/>
            <person name="Tsui H.-C.T."/>
            <person name="Winkler M.E."/>
        </authorList>
    </citation>
    <scope>NUCLEOTIDE SEQUENCE</scope>
</reference>
<dbReference type="EMBL" id="UINC01059209">
    <property type="protein sequence ID" value="SVB82363.1"/>
    <property type="molecule type" value="Genomic_DNA"/>
</dbReference>
<organism evidence="2">
    <name type="scientific">marine metagenome</name>
    <dbReference type="NCBI Taxonomy" id="408172"/>
    <lineage>
        <taxon>unclassified sequences</taxon>
        <taxon>metagenomes</taxon>
        <taxon>ecological metagenomes</taxon>
    </lineage>
</organism>
<proteinExistence type="predicted"/>
<gene>
    <name evidence="2" type="ORF">METZ01_LOCUS235217</name>
</gene>
<dbReference type="PROSITE" id="PS51257">
    <property type="entry name" value="PROKAR_LIPOPROTEIN"/>
    <property type="match status" value="1"/>
</dbReference>
<name>A0A382H6I2_9ZZZZ</name>
<feature type="region of interest" description="Disordered" evidence="1">
    <location>
        <begin position="22"/>
        <end position="108"/>
    </location>
</feature>
<accession>A0A382H6I2</accession>